<gene>
    <name evidence="3" type="ORF">M427DRAFT_68488</name>
</gene>
<feature type="transmembrane region" description="Helical" evidence="2">
    <location>
        <begin position="21"/>
        <end position="42"/>
    </location>
</feature>
<feature type="compositionally biased region" description="Pro residues" evidence="1">
    <location>
        <begin position="319"/>
        <end position="334"/>
    </location>
</feature>
<feature type="region of interest" description="Disordered" evidence="1">
    <location>
        <begin position="313"/>
        <end position="334"/>
    </location>
</feature>
<organism evidence="3 4">
    <name type="scientific">Gonapodya prolifera (strain JEL478)</name>
    <name type="common">Monoblepharis prolifera</name>
    <dbReference type="NCBI Taxonomy" id="1344416"/>
    <lineage>
        <taxon>Eukaryota</taxon>
        <taxon>Fungi</taxon>
        <taxon>Fungi incertae sedis</taxon>
        <taxon>Chytridiomycota</taxon>
        <taxon>Chytridiomycota incertae sedis</taxon>
        <taxon>Monoblepharidomycetes</taxon>
        <taxon>Monoblepharidales</taxon>
        <taxon>Gonapodyaceae</taxon>
        <taxon>Gonapodya</taxon>
    </lineage>
</organism>
<feature type="transmembrane region" description="Helical" evidence="2">
    <location>
        <begin position="244"/>
        <end position="264"/>
    </location>
</feature>
<feature type="transmembrane region" description="Helical" evidence="2">
    <location>
        <begin position="212"/>
        <end position="232"/>
    </location>
</feature>
<keyword evidence="2" id="KW-0812">Transmembrane</keyword>
<accession>A0A139AKZ7</accession>
<feature type="transmembrane region" description="Helical" evidence="2">
    <location>
        <begin position="114"/>
        <end position="133"/>
    </location>
</feature>
<evidence type="ECO:0000256" key="2">
    <source>
        <dbReference type="SAM" id="Phobius"/>
    </source>
</evidence>
<feature type="transmembrane region" description="Helical" evidence="2">
    <location>
        <begin position="54"/>
        <end position="76"/>
    </location>
</feature>
<dbReference type="EMBL" id="KQ965747">
    <property type="protein sequence ID" value="KXS17368.1"/>
    <property type="molecule type" value="Genomic_DNA"/>
</dbReference>
<evidence type="ECO:0000256" key="1">
    <source>
        <dbReference type="SAM" id="MobiDB-lite"/>
    </source>
</evidence>
<keyword evidence="4" id="KW-1185">Reference proteome</keyword>
<reference evidence="3 4" key="1">
    <citation type="journal article" date="2015" name="Genome Biol. Evol.">
        <title>Phylogenomic analyses indicate that early fungi evolved digesting cell walls of algal ancestors of land plants.</title>
        <authorList>
            <person name="Chang Y."/>
            <person name="Wang S."/>
            <person name="Sekimoto S."/>
            <person name="Aerts A.L."/>
            <person name="Choi C."/>
            <person name="Clum A."/>
            <person name="LaButti K.M."/>
            <person name="Lindquist E.A."/>
            <person name="Yee Ngan C."/>
            <person name="Ohm R.A."/>
            <person name="Salamov A.A."/>
            <person name="Grigoriev I.V."/>
            <person name="Spatafora J.W."/>
            <person name="Berbee M.L."/>
        </authorList>
    </citation>
    <scope>NUCLEOTIDE SEQUENCE [LARGE SCALE GENOMIC DNA]</scope>
    <source>
        <strain evidence="3 4">JEL478</strain>
    </source>
</reference>
<feature type="transmembrane region" description="Helical" evidence="2">
    <location>
        <begin position="82"/>
        <end position="102"/>
    </location>
</feature>
<proteinExistence type="predicted"/>
<keyword evidence="2" id="KW-0472">Membrane</keyword>
<keyword evidence="2" id="KW-1133">Transmembrane helix</keyword>
<name>A0A139AKZ7_GONPJ</name>
<evidence type="ECO:0000313" key="3">
    <source>
        <dbReference type="EMBL" id="KXS17368.1"/>
    </source>
</evidence>
<dbReference type="Proteomes" id="UP000070544">
    <property type="component" value="Unassembled WGS sequence"/>
</dbReference>
<protein>
    <submittedName>
        <fullName evidence="3">Uncharacterized protein</fullName>
    </submittedName>
</protein>
<sequence length="334" mass="36892">MAANTLTNFADTSDSTLQLQVYVNSITLSSFISQLVILVTFIPDLAVFPSNLRILSLVTIVFSMLSPLVVFISNNYSCNPGIQAGCSLFLLGAIGKWCTYTLRIWLLSYRRNIVLVLLLLFSMLISAGTFQWYCVSTTAVRLLPRLCGPETPSELPDILGSSFNGLQNLIFIVLHVYYLWDYFREIFHPSGFGDLPAKQHGSTLVAPRTGRFTATLALCASSILVMIVDGLQYSIRRVFSSDPFQYFIIVWGSQIVSDIIYCGYMRRFATELHREAQFLAFPSNTMGARATPQPPPATAAVTSSGVQYVELDGAHTSPRPVPLEIPGPVPPAKR</sequence>
<dbReference type="AlphaFoldDB" id="A0A139AKZ7"/>
<evidence type="ECO:0000313" key="4">
    <source>
        <dbReference type="Proteomes" id="UP000070544"/>
    </source>
</evidence>